<protein>
    <recommendedName>
        <fullName evidence="4">Lipoprotein</fullName>
    </recommendedName>
</protein>
<feature type="signal peptide" evidence="1">
    <location>
        <begin position="1"/>
        <end position="21"/>
    </location>
</feature>
<comment type="caution">
    <text evidence="2">The sequence shown here is derived from an EMBL/GenBank/DDBJ whole genome shotgun (WGS) entry which is preliminary data.</text>
</comment>
<evidence type="ECO:0000256" key="1">
    <source>
        <dbReference type="SAM" id="SignalP"/>
    </source>
</evidence>
<organism evidence="2 3">
    <name type="scientific">Streptococcus oralis subsp. oralis</name>
    <dbReference type="NCBI Taxonomy" id="1891914"/>
    <lineage>
        <taxon>Bacteria</taxon>
        <taxon>Bacillati</taxon>
        <taxon>Bacillota</taxon>
        <taxon>Bacilli</taxon>
        <taxon>Lactobacillales</taxon>
        <taxon>Streptococcaceae</taxon>
        <taxon>Streptococcus</taxon>
    </lineage>
</organism>
<dbReference type="PROSITE" id="PS51257">
    <property type="entry name" value="PROKAR_LIPOPROTEIN"/>
    <property type="match status" value="1"/>
</dbReference>
<dbReference type="OrthoDB" id="2232660at2"/>
<sequence>MKKIYSVLLVAFVAVILSACASKEAWLKGTWTSNQTNSKYEFKEENGKWTIISGERKIAENLEVKERKDSVVNLVDDNGIRYQVEKKDKDTIHLEIFNSDGLSATNGQSFEFKKDQ</sequence>
<keyword evidence="1" id="KW-0732">Signal</keyword>
<feature type="chain" id="PRO_5039057023" description="Lipoprotein" evidence="1">
    <location>
        <begin position="22"/>
        <end position="116"/>
    </location>
</feature>
<dbReference type="EMBL" id="JYGM01000001">
    <property type="protein sequence ID" value="KJQ65228.1"/>
    <property type="molecule type" value="Genomic_DNA"/>
</dbReference>
<evidence type="ECO:0000313" key="2">
    <source>
        <dbReference type="EMBL" id="KJQ65228.1"/>
    </source>
</evidence>
<dbReference type="PATRIC" id="fig|28037.209.peg.354"/>
<dbReference type="Proteomes" id="UP000033657">
    <property type="component" value="Unassembled WGS sequence"/>
</dbReference>
<proteinExistence type="predicted"/>
<dbReference type="AlphaFoldDB" id="A0A0F2D2X1"/>
<reference evidence="2 3" key="1">
    <citation type="submission" date="2015-02" db="EMBL/GenBank/DDBJ databases">
        <title>Evolution of amylase-binding proteins of oral streptococcal species.</title>
        <authorList>
            <person name="Haase E.M."/>
        </authorList>
    </citation>
    <scope>NUCLEOTIDE SEQUENCE [LARGE SCALE GENOMIC DNA]</scope>
    <source>
        <strain evidence="2 3">COL85/1862</strain>
    </source>
</reference>
<evidence type="ECO:0000313" key="3">
    <source>
        <dbReference type="Proteomes" id="UP000033657"/>
    </source>
</evidence>
<accession>A0A0F2D2X1</accession>
<gene>
    <name evidence="2" type="ORF">TZ87_00353</name>
</gene>
<evidence type="ECO:0008006" key="4">
    <source>
        <dbReference type="Google" id="ProtNLM"/>
    </source>
</evidence>
<name>A0A0F2D2X1_STROR</name>